<dbReference type="STRING" id="197479.BFW38_02005"/>
<evidence type="ECO:0000313" key="7">
    <source>
        <dbReference type="EMBL" id="ODC05121.1"/>
    </source>
</evidence>
<feature type="domain" description="RDD" evidence="6">
    <location>
        <begin position="24"/>
        <end position="146"/>
    </location>
</feature>
<comment type="caution">
    <text evidence="7">The sequence shown here is derived from an EMBL/GenBank/DDBJ whole genome shotgun (WGS) entry which is preliminary data.</text>
</comment>
<dbReference type="EMBL" id="MDTQ01000001">
    <property type="protein sequence ID" value="ODC05121.1"/>
    <property type="molecule type" value="Genomic_DNA"/>
</dbReference>
<protein>
    <recommendedName>
        <fullName evidence="6">RDD domain-containing protein</fullName>
    </recommendedName>
</protein>
<evidence type="ECO:0000259" key="6">
    <source>
        <dbReference type="Pfam" id="PF06271"/>
    </source>
</evidence>
<dbReference type="AlphaFoldDB" id="A0A1E2VDR4"/>
<evidence type="ECO:0000256" key="1">
    <source>
        <dbReference type="ARBA" id="ARBA00004141"/>
    </source>
</evidence>
<reference evidence="7 8" key="1">
    <citation type="submission" date="2016-08" db="EMBL/GenBank/DDBJ databases">
        <authorList>
            <person name="Seilhamer J.J."/>
        </authorList>
    </citation>
    <scope>NUCLEOTIDE SEQUENCE [LARGE SCALE GENOMIC DNA]</scope>
    <source>
        <strain evidence="7 8">PH27A</strain>
    </source>
</reference>
<sequence length="231" mass="26025">MSEFIDNQCCVETPEGIDFVQSAAGPVPRILAYLIDLGWRLLVYLVLSIATAFIGGLGTGFLLIVTFLLEWFYPVYFEVYRQGQTPGKRVMQLCVVNTDFTPITFAPSLIRNLLRWADFLPLFYLAGLLSMVLSDRFQRLGDLAAGTLVIYRDQALRQARMVDEPIQPLAPAVPLTRDERQGIALLMQRADQVSESRQVELANWLEPITGDRGEAGLRKLKRIGYWLLGAK</sequence>
<proteinExistence type="predicted"/>
<keyword evidence="8" id="KW-1185">Reference proteome</keyword>
<dbReference type="PANTHER" id="PTHR38480">
    <property type="entry name" value="SLR0254 PROTEIN"/>
    <property type="match status" value="1"/>
</dbReference>
<dbReference type="OrthoDB" id="9787732at2"/>
<dbReference type="GO" id="GO:0016020">
    <property type="term" value="C:membrane"/>
    <property type="evidence" value="ECO:0007669"/>
    <property type="project" value="UniProtKB-SubCell"/>
</dbReference>
<organism evidence="7 8">
    <name type="scientific">Terasakiispira papahanaumokuakeensis</name>
    <dbReference type="NCBI Taxonomy" id="197479"/>
    <lineage>
        <taxon>Bacteria</taxon>
        <taxon>Pseudomonadati</taxon>
        <taxon>Pseudomonadota</taxon>
        <taxon>Gammaproteobacteria</taxon>
        <taxon>Oceanospirillales</taxon>
        <taxon>Terasakiispira</taxon>
    </lineage>
</organism>
<dbReference type="Proteomes" id="UP000094291">
    <property type="component" value="Unassembled WGS sequence"/>
</dbReference>
<dbReference type="Pfam" id="PF06271">
    <property type="entry name" value="RDD"/>
    <property type="match status" value="1"/>
</dbReference>
<keyword evidence="2 5" id="KW-0812">Transmembrane</keyword>
<keyword evidence="4 5" id="KW-0472">Membrane</keyword>
<evidence type="ECO:0000256" key="2">
    <source>
        <dbReference type="ARBA" id="ARBA00022692"/>
    </source>
</evidence>
<feature type="transmembrane region" description="Helical" evidence="5">
    <location>
        <begin position="41"/>
        <end position="69"/>
    </location>
</feature>
<evidence type="ECO:0000313" key="8">
    <source>
        <dbReference type="Proteomes" id="UP000094291"/>
    </source>
</evidence>
<dbReference type="RefSeq" id="WP_069000142.1">
    <property type="nucleotide sequence ID" value="NZ_MDTQ01000001.1"/>
</dbReference>
<accession>A0A1E2VDR4</accession>
<comment type="subcellular location">
    <subcellularLocation>
        <location evidence="1">Membrane</location>
        <topology evidence="1">Multi-pass membrane protein</topology>
    </subcellularLocation>
</comment>
<evidence type="ECO:0000256" key="4">
    <source>
        <dbReference type="ARBA" id="ARBA00023136"/>
    </source>
</evidence>
<dbReference type="InterPro" id="IPR010432">
    <property type="entry name" value="RDD"/>
</dbReference>
<evidence type="ECO:0000256" key="5">
    <source>
        <dbReference type="SAM" id="Phobius"/>
    </source>
</evidence>
<keyword evidence="3 5" id="KW-1133">Transmembrane helix</keyword>
<name>A0A1E2VDR4_9GAMM</name>
<dbReference type="PANTHER" id="PTHR38480:SF1">
    <property type="entry name" value="SLR0254 PROTEIN"/>
    <property type="match status" value="1"/>
</dbReference>
<gene>
    <name evidence="7" type="ORF">BFW38_02005</name>
</gene>
<evidence type="ECO:0000256" key="3">
    <source>
        <dbReference type="ARBA" id="ARBA00022989"/>
    </source>
</evidence>